<sequence length="316" mass="34857">MKTQFRVAVVNREPVRDPARSLRRRRYGEASTAWSYVLPSVAIILGLGIVPMVWSLVLSLQSSDLITPAQWVGLKNYETLSHDPNFRAAVGHTLIYTALFVPLSIAGGLGLALLLNRKVRLIGLYRTLVFVPFVVSATAQGVLFSFIFDSHFGLANAVLHWFDIPAQGFFADKSQALYLLVLIALWSGVGFCVVVYLAGLQDIPAELVEAASIDGAGRGATFRFVVWPALRPMTVFLLIWETLQSLQVFDMVFVTTRGGPLESTTVVVFFVWQQAFEVFNAGYAAAGAYVLAFGLLVLSIGIRLIRRGDERKVSRR</sequence>
<keyword evidence="3" id="KW-1003">Cell membrane</keyword>
<keyword evidence="10" id="KW-1185">Reference proteome</keyword>
<dbReference type="PROSITE" id="PS50928">
    <property type="entry name" value="ABC_TM1"/>
    <property type="match status" value="1"/>
</dbReference>
<reference evidence="9" key="1">
    <citation type="submission" date="2021-01" db="EMBL/GenBank/DDBJ databases">
        <title>Whole genome shotgun sequence of Rugosimonospora africana NBRC 104875.</title>
        <authorList>
            <person name="Komaki H."/>
            <person name="Tamura T."/>
        </authorList>
    </citation>
    <scope>NUCLEOTIDE SEQUENCE</scope>
    <source>
        <strain evidence="9">NBRC 104875</strain>
    </source>
</reference>
<dbReference type="Gene3D" id="1.10.3720.10">
    <property type="entry name" value="MetI-like"/>
    <property type="match status" value="1"/>
</dbReference>
<dbReference type="CDD" id="cd06261">
    <property type="entry name" value="TM_PBP2"/>
    <property type="match status" value="1"/>
</dbReference>
<dbReference type="SUPFAM" id="SSF161098">
    <property type="entry name" value="MetI-like"/>
    <property type="match status" value="1"/>
</dbReference>
<dbReference type="RefSeq" id="WP_239133795.1">
    <property type="nucleotide sequence ID" value="NZ_BONZ01000040.1"/>
</dbReference>
<evidence type="ECO:0000256" key="5">
    <source>
        <dbReference type="ARBA" id="ARBA00022989"/>
    </source>
</evidence>
<keyword evidence="2 7" id="KW-0813">Transport</keyword>
<feature type="transmembrane region" description="Helical" evidence="7">
    <location>
        <begin position="176"/>
        <end position="199"/>
    </location>
</feature>
<dbReference type="GO" id="GO:0055085">
    <property type="term" value="P:transmembrane transport"/>
    <property type="evidence" value="ECO:0007669"/>
    <property type="project" value="InterPro"/>
</dbReference>
<dbReference type="PANTHER" id="PTHR30193:SF37">
    <property type="entry name" value="INNER MEMBRANE ABC TRANSPORTER PERMEASE PROTEIN YCJO"/>
    <property type="match status" value="1"/>
</dbReference>
<dbReference type="EMBL" id="BONZ01000040">
    <property type="protein sequence ID" value="GIH16174.1"/>
    <property type="molecule type" value="Genomic_DNA"/>
</dbReference>
<accession>A0A8J3QSP7</accession>
<dbReference type="PANTHER" id="PTHR30193">
    <property type="entry name" value="ABC TRANSPORTER PERMEASE PROTEIN"/>
    <property type="match status" value="1"/>
</dbReference>
<evidence type="ECO:0000256" key="7">
    <source>
        <dbReference type="RuleBase" id="RU363032"/>
    </source>
</evidence>
<dbReference type="InterPro" id="IPR000515">
    <property type="entry name" value="MetI-like"/>
</dbReference>
<dbReference type="Proteomes" id="UP000642748">
    <property type="component" value="Unassembled WGS sequence"/>
</dbReference>
<proteinExistence type="inferred from homology"/>
<evidence type="ECO:0000256" key="6">
    <source>
        <dbReference type="ARBA" id="ARBA00023136"/>
    </source>
</evidence>
<dbReference type="InterPro" id="IPR051393">
    <property type="entry name" value="ABC_transporter_permease"/>
</dbReference>
<feature type="transmembrane region" description="Helical" evidence="7">
    <location>
        <begin position="220"/>
        <end position="240"/>
    </location>
</feature>
<feature type="domain" description="ABC transmembrane type-1" evidence="8">
    <location>
        <begin position="90"/>
        <end position="302"/>
    </location>
</feature>
<evidence type="ECO:0000256" key="1">
    <source>
        <dbReference type="ARBA" id="ARBA00004651"/>
    </source>
</evidence>
<dbReference type="InterPro" id="IPR035906">
    <property type="entry name" value="MetI-like_sf"/>
</dbReference>
<feature type="transmembrane region" description="Helical" evidence="7">
    <location>
        <begin position="281"/>
        <end position="305"/>
    </location>
</feature>
<dbReference type="GO" id="GO:0005886">
    <property type="term" value="C:plasma membrane"/>
    <property type="evidence" value="ECO:0007669"/>
    <property type="project" value="UniProtKB-SubCell"/>
</dbReference>
<name>A0A8J3QSP7_9ACTN</name>
<keyword evidence="6 7" id="KW-0472">Membrane</keyword>
<evidence type="ECO:0000256" key="3">
    <source>
        <dbReference type="ARBA" id="ARBA00022475"/>
    </source>
</evidence>
<comment type="similarity">
    <text evidence="7">Belongs to the binding-protein-dependent transport system permease family.</text>
</comment>
<dbReference type="AlphaFoldDB" id="A0A8J3QSP7"/>
<feature type="transmembrane region" description="Helical" evidence="7">
    <location>
        <begin position="33"/>
        <end position="54"/>
    </location>
</feature>
<evidence type="ECO:0000313" key="10">
    <source>
        <dbReference type="Proteomes" id="UP000642748"/>
    </source>
</evidence>
<keyword evidence="5 7" id="KW-1133">Transmembrane helix</keyword>
<evidence type="ECO:0000256" key="2">
    <source>
        <dbReference type="ARBA" id="ARBA00022448"/>
    </source>
</evidence>
<organism evidence="9 10">
    <name type="scientific">Rugosimonospora africana</name>
    <dbReference type="NCBI Taxonomy" id="556532"/>
    <lineage>
        <taxon>Bacteria</taxon>
        <taxon>Bacillati</taxon>
        <taxon>Actinomycetota</taxon>
        <taxon>Actinomycetes</taxon>
        <taxon>Micromonosporales</taxon>
        <taxon>Micromonosporaceae</taxon>
        <taxon>Rugosimonospora</taxon>
    </lineage>
</organism>
<dbReference type="Pfam" id="PF00528">
    <property type="entry name" value="BPD_transp_1"/>
    <property type="match status" value="1"/>
</dbReference>
<evidence type="ECO:0000313" key="9">
    <source>
        <dbReference type="EMBL" id="GIH16174.1"/>
    </source>
</evidence>
<keyword evidence="4 7" id="KW-0812">Transmembrane</keyword>
<evidence type="ECO:0000256" key="4">
    <source>
        <dbReference type="ARBA" id="ARBA00022692"/>
    </source>
</evidence>
<protein>
    <submittedName>
        <fullName evidence="9">ABC transporter permease</fullName>
    </submittedName>
</protein>
<gene>
    <name evidence="9" type="ORF">Raf01_43460</name>
</gene>
<feature type="transmembrane region" description="Helical" evidence="7">
    <location>
        <begin position="127"/>
        <end position="148"/>
    </location>
</feature>
<comment type="caution">
    <text evidence="9">The sequence shown here is derived from an EMBL/GenBank/DDBJ whole genome shotgun (WGS) entry which is preliminary data.</text>
</comment>
<evidence type="ECO:0000259" key="8">
    <source>
        <dbReference type="PROSITE" id="PS50928"/>
    </source>
</evidence>
<feature type="transmembrane region" description="Helical" evidence="7">
    <location>
        <begin position="94"/>
        <end position="115"/>
    </location>
</feature>
<comment type="subcellular location">
    <subcellularLocation>
        <location evidence="1 7">Cell membrane</location>
        <topology evidence="1 7">Multi-pass membrane protein</topology>
    </subcellularLocation>
</comment>